<dbReference type="InterPro" id="IPR004843">
    <property type="entry name" value="Calcineurin-like_PHP"/>
</dbReference>
<comment type="similarity">
    <text evidence="2">Belongs to the 5'-nucleotidase family.</text>
</comment>
<dbReference type="Proteomes" id="UP001500827">
    <property type="component" value="Unassembled WGS sequence"/>
</dbReference>
<dbReference type="Gene3D" id="3.60.21.10">
    <property type="match status" value="1"/>
</dbReference>
<comment type="caution">
    <text evidence="5">The sequence shown here is derived from an EMBL/GenBank/DDBJ whole genome shotgun (WGS) entry which is preliminary data.</text>
</comment>
<proteinExistence type="inferred from homology"/>
<dbReference type="EMBL" id="BAABBM010000001">
    <property type="protein sequence ID" value="GAA3897374.1"/>
    <property type="molecule type" value="Genomic_DNA"/>
</dbReference>
<dbReference type="SUPFAM" id="SSF56300">
    <property type="entry name" value="Metallo-dependent phosphatases"/>
    <property type="match status" value="1"/>
</dbReference>
<evidence type="ECO:0000313" key="5">
    <source>
        <dbReference type="EMBL" id="GAA3897374.1"/>
    </source>
</evidence>
<dbReference type="InterPro" id="IPR008334">
    <property type="entry name" value="5'-Nucleotdase_C"/>
</dbReference>
<sequence>MCRYLIATAALFLLGAGSFPASAARAARPAPIDVQIVAFNDFHGNIESPPDVPTIGLADGTELKQRLGGVSALAAAVQRLRAGHKRTITVSAGDLIGASPLVSAYFLDEPTIDAMNAVGLSLNAVGNHEFDKGPNELTRMQRGGCQKYTTRIPCRLEPFGGARFSFLAANVFDRSGATIFPGSAVRRFGPVRIGFIGMTLQGTGTLVTPAGVAGLTFADEAATANALVPKLKAAGADTIVLLIHQGAKAPTTFQQSGCEGIAGPIFDVMDKLDPAISVIVSGHTHYAYVCKLKRAGAERLLTSGGKYGYLVTDIRLKFDPRTHALRDSSAMNVPVRPELGGDPQIASLVKRYAEAAAPAAARVVGRLRSPAPKSETDEESPAGDLIADAQLAATWPQSRGAADLSFTNATGVRTGLQTQADGTVTYGQIFAVQPFGNNLVVKSLTGAELKDLLEQQFKVENGQPKLASMLLPSSNFRFSYDLSRPEGQRIVSMTLDRKLIDAARRYRVTVNNFLASGGDGFSVFAREKDAQDSGLDLDALEAYLGGNPAIVGGRVTRMETSR</sequence>
<keyword evidence="2" id="KW-0547">Nucleotide-binding</keyword>
<dbReference type="Gene3D" id="3.90.780.10">
    <property type="entry name" value="5'-Nucleotidase, C-terminal domain"/>
    <property type="match status" value="1"/>
</dbReference>
<evidence type="ECO:0000259" key="3">
    <source>
        <dbReference type="Pfam" id="PF00149"/>
    </source>
</evidence>
<keyword evidence="6" id="KW-1185">Reference proteome</keyword>
<feature type="chain" id="PRO_5044955957" evidence="2">
    <location>
        <begin position="24"/>
        <end position="562"/>
    </location>
</feature>
<evidence type="ECO:0000256" key="2">
    <source>
        <dbReference type="RuleBase" id="RU362119"/>
    </source>
</evidence>
<evidence type="ECO:0000256" key="1">
    <source>
        <dbReference type="ARBA" id="ARBA00022729"/>
    </source>
</evidence>
<dbReference type="InterPro" id="IPR006179">
    <property type="entry name" value="5_nucleotidase/apyrase"/>
</dbReference>
<feature type="signal peptide" evidence="2">
    <location>
        <begin position="1"/>
        <end position="23"/>
    </location>
</feature>
<evidence type="ECO:0000259" key="4">
    <source>
        <dbReference type="Pfam" id="PF02872"/>
    </source>
</evidence>
<dbReference type="SUPFAM" id="SSF55816">
    <property type="entry name" value="5'-nucleotidase (syn. UDP-sugar hydrolase), C-terminal domain"/>
    <property type="match status" value="1"/>
</dbReference>
<dbReference type="Pfam" id="PF00149">
    <property type="entry name" value="Metallophos"/>
    <property type="match status" value="1"/>
</dbReference>
<dbReference type="InterPro" id="IPR036907">
    <property type="entry name" value="5'-Nucleotdase_C_sf"/>
</dbReference>
<dbReference type="PANTHER" id="PTHR11575:SF24">
    <property type="entry name" value="5'-NUCLEOTIDASE"/>
    <property type="match status" value="1"/>
</dbReference>
<organism evidence="5 6">
    <name type="scientific">Sphingomonas limnosediminicola</name>
    <dbReference type="NCBI Taxonomy" id="940133"/>
    <lineage>
        <taxon>Bacteria</taxon>
        <taxon>Pseudomonadati</taxon>
        <taxon>Pseudomonadota</taxon>
        <taxon>Alphaproteobacteria</taxon>
        <taxon>Sphingomonadales</taxon>
        <taxon>Sphingomonadaceae</taxon>
        <taxon>Sphingomonas</taxon>
    </lineage>
</organism>
<keyword evidence="1 2" id="KW-0732">Signal</keyword>
<feature type="domain" description="5'-Nucleotidase C-terminal" evidence="4">
    <location>
        <begin position="373"/>
        <end position="525"/>
    </location>
</feature>
<feature type="domain" description="Calcineurin-like phosphoesterase" evidence="3">
    <location>
        <begin position="36"/>
        <end position="286"/>
    </location>
</feature>
<dbReference type="Pfam" id="PF02872">
    <property type="entry name" value="5_nucleotid_C"/>
    <property type="match status" value="1"/>
</dbReference>
<keyword evidence="2" id="KW-0378">Hydrolase</keyword>
<dbReference type="PANTHER" id="PTHR11575">
    <property type="entry name" value="5'-NUCLEOTIDASE-RELATED"/>
    <property type="match status" value="1"/>
</dbReference>
<accession>A0ABP7LAR9</accession>
<name>A0ABP7LAR9_9SPHN</name>
<evidence type="ECO:0000313" key="6">
    <source>
        <dbReference type="Proteomes" id="UP001500827"/>
    </source>
</evidence>
<gene>
    <name evidence="5" type="ORF">GCM10022276_15460</name>
</gene>
<reference evidence="6" key="1">
    <citation type="journal article" date="2019" name="Int. J. Syst. Evol. Microbiol.">
        <title>The Global Catalogue of Microorganisms (GCM) 10K type strain sequencing project: providing services to taxonomists for standard genome sequencing and annotation.</title>
        <authorList>
            <consortium name="The Broad Institute Genomics Platform"/>
            <consortium name="The Broad Institute Genome Sequencing Center for Infectious Disease"/>
            <person name="Wu L."/>
            <person name="Ma J."/>
        </authorList>
    </citation>
    <scope>NUCLEOTIDE SEQUENCE [LARGE SCALE GENOMIC DNA]</scope>
    <source>
        <strain evidence="6">JCM 17543</strain>
    </source>
</reference>
<protein>
    <submittedName>
        <fullName evidence="5">Bifunctional metallophosphatase/5'-nucleotidase</fullName>
    </submittedName>
</protein>
<dbReference type="InterPro" id="IPR029052">
    <property type="entry name" value="Metallo-depent_PP-like"/>
</dbReference>
<dbReference type="PRINTS" id="PR01607">
    <property type="entry name" value="APYRASEFAMLY"/>
</dbReference>